<dbReference type="PROSITE" id="PS50893">
    <property type="entry name" value="ABC_TRANSPORTER_2"/>
    <property type="match status" value="1"/>
</dbReference>
<evidence type="ECO:0000259" key="8">
    <source>
        <dbReference type="PROSITE" id="PS50893"/>
    </source>
</evidence>
<evidence type="ECO:0000256" key="7">
    <source>
        <dbReference type="SAM" id="Phobius"/>
    </source>
</evidence>
<dbReference type="InterPro" id="IPR027417">
    <property type="entry name" value="P-loop_NTPase"/>
</dbReference>
<feature type="domain" description="ABC transporter" evidence="8">
    <location>
        <begin position="460"/>
        <end position="691"/>
    </location>
</feature>
<comment type="subcellular location">
    <subcellularLocation>
        <location evidence="1">Cell membrane</location>
        <topology evidence="1">Multi-pass membrane protein</topology>
    </subcellularLocation>
</comment>
<dbReference type="InterPro" id="IPR039421">
    <property type="entry name" value="Type_1_exporter"/>
</dbReference>
<name>A0AAV5N9J8_9GAMM</name>
<evidence type="ECO:0000313" key="10">
    <source>
        <dbReference type="EMBL" id="GKX57492.1"/>
    </source>
</evidence>
<feature type="transmembrane region" description="Helical" evidence="7">
    <location>
        <begin position="370"/>
        <end position="391"/>
    </location>
</feature>
<evidence type="ECO:0000256" key="4">
    <source>
        <dbReference type="ARBA" id="ARBA00022840"/>
    </source>
</evidence>
<evidence type="ECO:0000259" key="9">
    <source>
        <dbReference type="PROSITE" id="PS50929"/>
    </source>
</evidence>
<keyword evidence="4 10" id="KW-0067">ATP-binding</keyword>
<dbReference type="InterPro" id="IPR036640">
    <property type="entry name" value="ABC1_TM_sf"/>
</dbReference>
<dbReference type="InterPro" id="IPR003439">
    <property type="entry name" value="ABC_transporter-like_ATP-bd"/>
</dbReference>
<comment type="caution">
    <text evidence="10">The sequence shown here is derived from an EMBL/GenBank/DDBJ whole genome shotgun (WGS) entry which is preliminary data.</text>
</comment>
<evidence type="ECO:0000256" key="1">
    <source>
        <dbReference type="ARBA" id="ARBA00004651"/>
    </source>
</evidence>
<evidence type="ECO:0000256" key="3">
    <source>
        <dbReference type="ARBA" id="ARBA00022741"/>
    </source>
</evidence>
<proteinExistence type="predicted"/>
<dbReference type="GO" id="GO:0005524">
    <property type="term" value="F:ATP binding"/>
    <property type="evidence" value="ECO:0007669"/>
    <property type="project" value="UniProtKB-KW"/>
</dbReference>
<feature type="transmembrane region" description="Helical" evidence="7">
    <location>
        <begin position="397"/>
        <end position="422"/>
    </location>
</feature>
<protein>
    <submittedName>
        <fullName evidence="10">ATP-binding protein</fullName>
    </submittedName>
</protein>
<gene>
    <name evidence="10" type="primary">paxB</name>
    <name evidence="10" type="ORF">SOASR030_36040</name>
</gene>
<feature type="domain" description="ABC transmembrane type-1" evidence="9">
    <location>
        <begin position="160"/>
        <end position="427"/>
    </location>
</feature>
<keyword evidence="3" id="KW-0547">Nucleotide-binding</keyword>
<sequence>MTILEIEASPEEQTAQDIEINALGAAKAYLTLGDGLAAAADALSVPVARWEWQSLAQTLTPDAPVDAWFELAARALGVEVLPCEPEHQPVKGGVYLLQARDGWGVLTADRHLSPAPFSELAQRRKAWRVVVRDGAQRLSWRALFRLGEQEGKTVSRLLWSTLIINLLAIVMPLYLNAVYDRIIPGHADSSLWTLSAAVVLALLVEYVFRVERVKTGGRFLSSMQQRLEPALIKDLIHTVPSQDNKWGRGVLEAMNNWNRFRMQCLGLFSSSALDLAFSVLYFVVIAAIAGWLVLVPLFIFICAIVRVVLFYLETERLPSHGAQVPFSTGTLDNYRATVAYKAATLQFLRANEKAQQAEQNRFILQNRCSASLMALMNFQTVLAVICAFYLVQSGGMSPAGLFVTVVIAGRLGQPIFSLMQLLPSLQKMRRSMAEINQLVEEQHKQDSEEPVGYHGPNGGWSASQLDFNYHPSLPCINRINLHISPKERVAIVGGAGAGKSTLLKLMLGILMPNGGHVTWDGMLLSARSADAVRRGVHYAWQDGDVIGETVFDYLSLDNPLPESAEEILSVLKKANLTGLMPFLNQGLNSRWQSLAVPLTSLQKQQLALARLLLSKRSCCILDNPSAHLDPASESVLIEHLKQRADAGEGMIIATDRANLVALVDRIVMLSGGSVVFDGNKEDFSRFLASRREGE</sequence>
<dbReference type="AlphaFoldDB" id="A0AAV5N9J8"/>
<dbReference type="PANTHER" id="PTHR43394:SF1">
    <property type="entry name" value="ATP-BINDING CASSETTE SUB-FAMILY B MEMBER 10, MITOCHONDRIAL"/>
    <property type="match status" value="1"/>
</dbReference>
<dbReference type="GO" id="GO:0016887">
    <property type="term" value="F:ATP hydrolysis activity"/>
    <property type="evidence" value="ECO:0007669"/>
    <property type="project" value="InterPro"/>
</dbReference>
<dbReference type="PANTHER" id="PTHR43394">
    <property type="entry name" value="ATP-DEPENDENT PERMEASE MDL1, MITOCHONDRIAL"/>
    <property type="match status" value="1"/>
</dbReference>
<organism evidence="10 11">
    <name type="scientific">Leminorella grimontii</name>
    <dbReference type="NCBI Taxonomy" id="82981"/>
    <lineage>
        <taxon>Bacteria</taxon>
        <taxon>Pseudomonadati</taxon>
        <taxon>Pseudomonadota</taxon>
        <taxon>Gammaproteobacteria</taxon>
        <taxon>Enterobacterales</taxon>
        <taxon>Budviciaceae</taxon>
        <taxon>Leminorella</taxon>
    </lineage>
</organism>
<dbReference type="Gene3D" id="3.40.50.300">
    <property type="entry name" value="P-loop containing nucleotide triphosphate hydrolases"/>
    <property type="match status" value="1"/>
</dbReference>
<dbReference type="PROSITE" id="PS50929">
    <property type="entry name" value="ABC_TM1F"/>
    <property type="match status" value="1"/>
</dbReference>
<dbReference type="SUPFAM" id="SSF90123">
    <property type="entry name" value="ABC transporter transmembrane region"/>
    <property type="match status" value="1"/>
</dbReference>
<reference evidence="10" key="1">
    <citation type="submission" date="2022-06" db="EMBL/GenBank/DDBJ databases">
        <title>Draft genome sequences of Leminorella grimontii str. JCM5902.</title>
        <authorList>
            <person name="Wakabayashi Y."/>
            <person name="Kojima K."/>
        </authorList>
    </citation>
    <scope>NUCLEOTIDE SEQUENCE</scope>
    <source>
        <strain evidence="10">JCM 5902</strain>
    </source>
</reference>
<dbReference type="InterPro" id="IPR003593">
    <property type="entry name" value="AAA+_ATPase"/>
</dbReference>
<dbReference type="Gene3D" id="1.20.1560.10">
    <property type="entry name" value="ABC transporter type 1, transmembrane domain"/>
    <property type="match status" value="1"/>
</dbReference>
<evidence type="ECO:0000256" key="2">
    <source>
        <dbReference type="ARBA" id="ARBA00022692"/>
    </source>
</evidence>
<evidence type="ECO:0000256" key="6">
    <source>
        <dbReference type="ARBA" id="ARBA00023136"/>
    </source>
</evidence>
<keyword evidence="6 7" id="KW-0472">Membrane</keyword>
<keyword evidence="2 7" id="KW-0812">Transmembrane</keyword>
<dbReference type="Proteomes" id="UP001058124">
    <property type="component" value="Unassembled WGS sequence"/>
</dbReference>
<feature type="transmembrane region" description="Helical" evidence="7">
    <location>
        <begin position="291"/>
        <end position="312"/>
    </location>
</feature>
<dbReference type="SUPFAM" id="SSF52540">
    <property type="entry name" value="P-loop containing nucleoside triphosphate hydrolases"/>
    <property type="match status" value="1"/>
</dbReference>
<keyword evidence="11" id="KW-1185">Reference proteome</keyword>
<accession>A0AAV5N9J8</accession>
<dbReference type="Pfam" id="PF00005">
    <property type="entry name" value="ABC_tran"/>
    <property type="match status" value="1"/>
</dbReference>
<dbReference type="InterPro" id="IPR011527">
    <property type="entry name" value="ABC1_TM_dom"/>
</dbReference>
<feature type="transmembrane region" description="Helical" evidence="7">
    <location>
        <begin position="157"/>
        <end position="179"/>
    </location>
</feature>
<dbReference type="EMBL" id="BRLH01000016">
    <property type="protein sequence ID" value="GKX57492.1"/>
    <property type="molecule type" value="Genomic_DNA"/>
</dbReference>
<evidence type="ECO:0000313" key="11">
    <source>
        <dbReference type="Proteomes" id="UP001058124"/>
    </source>
</evidence>
<dbReference type="RefSeq" id="WP_027275472.1">
    <property type="nucleotide sequence ID" value="NZ_BRLH01000016.1"/>
</dbReference>
<feature type="transmembrane region" description="Helical" evidence="7">
    <location>
        <begin position="264"/>
        <end position="285"/>
    </location>
</feature>
<dbReference type="GO" id="GO:0015421">
    <property type="term" value="F:ABC-type oligopeptide transporter activity"/>
    <property type="evidence" value="ECO:0007669"/>
    <property type="project" value="TreeGrafter"/>
</dbReference>
<dbReference type="GO" id="GO:0005886">
    <property type="term" value="C:plasma membrane"/>
    <property type="evidence" value="ECO:0007669"/>
    <property type="project" value="UniProtKB-SubCell"/>
</dbReference>
<evidence type="ECO:0000256" key="5">
    <source>
        <dbReference type="ARBA" id="ARBA00022989"/>
    </source>
</evidence>
<dbReference type="SMART" id="SM00382">
    <property type="entry name" value="AAA"/>
    <property type="match status" value="1"/>
</dbReference>
<feature type="transmembrane region" description="Helical" evidence="7">
    <location>
        <begin position="191"/>
        <end position="208"/>
    </location>
</feature>
<keyword evidence="5 7" id="KW-1133">Transmembrane helix</keyword>